<dbReference type="Pfam" id="PF00589">
    <property type="entry name" value="Phage_integrase"/>
    <property type="match status" value="1"/>
</dbReference>
<dbReference type="InterPro" id="IPR002104">
    <property type="entry name" value="Integrase_catalytic"/>
</dbReference>
<dbReference type="Gene3D" id="1.10.443.10">
    <property type="entry name" value="Intergrase catalytic core"/>
    <property type="match status" value="1"/>
</dbReference>
<dbReference type="GO" id="GO:0015074">
    <property type="term" value="P:DNA integration"/>
    <property type="evidence" value="ECO:0007669"/>
    <property type="project" value="InterPro"/>
</dbReference>
<evidence type="ECO:0000259" key="2">
    <source>
        <dbReference type="Pfam" id="PF00589"/>
    </source>
</evidence>
<dbReference type="CDD" id="cd00397">
    <property type="entry name" value="DNA_BRE_C"/>
    <property type="match status" value="1"/>
</dbReference>
<dbReference type="Proteomes" id="UP000016761">
    <property type="component" value="Unassembled WGS sequence"/>
</dbReference>
<dbReference type="OrthoDB" id="6091627at2"/>
<comment type="caution">
    <text evidence="3">The sequence shown here is derived from an EMBL/GenBank/DDBJ whole genome shotgun (WGS) entry which is preliminary data.</text>
</comment>
<dbReference type="eggNOG" id="COG0582">
    <property type="taxonomic scope" value="Bacteria"/>
</dbReference>
<feature type="domain" description="Tyr recombinase" evidence="2">
    <location>
        <begin position="505"/>
        <end position="626"/>
    </location>
</feature>
<dbReference type="AlphaFoldDB" id="U4T3G8"/>
<evidence type="ECO:0000313" key="4">
    <source>
        <dbReference type="Proteomes" id="UP000016761"/>
    </source>
</evidence>
<sequence length="1020" mass="118365">MTQRASGIEKRENNRNINLEKSSKRAQRLVKKYVDLDVVAQSEEQQEVFNVMWQKFDHELKKHKNFRNYRSYVYGYNEAIRYCQDYIEDHDVNLGFPKYIVVSERPKSFRTESWFIDGQKILRFYISWMDDITNKKQLVLEDLMLSLIFHSAVLKAPVLQAILNNVIDDSLNIESIFGLPLISIIIDDTTYHTNTIVASQAVHQAQVFLSPLTARLIDLYHQQPKSDLKTNSVKVKDLYTSLRMRQSNSQTPLDMGLSKFLRGAIYVLEDYLGIDIPEHTWYLITGDENTYSLPRDNWQSIAHDISHHADTHYDLKLHALNDGMVKLKKPNHTTAVEIAKLFKRKKGQKVSKITFTADLEQIYQGLLSDSAPLNELAIIGWLLSKTDSCQVSSIQTYSNMITYRWLVVTEHVDFYDCSADDFEDIYNELIELGKTEKAKNTIAAHIDDIHRYMVNSFNIEPIAPLSSATRAHHKTGYLSETMFQAVLINAQNLKVAKDESEAIQLSLILGQRCGLRIGEIVKVRLRDVAQSSAYLEVRDNKYGNNKTSSALRRVLLNQLLTDSDMLLLKRVVLRRHQSAGDTLIASQTGRPYLSGDMSRILTDLIKGTTGLAYLTTHHLRHSFLTNFQLMSFLYDNSYRFDNYEHCSLQALKDLLPYDEDKAREILNYIETSIQYKKIYALSGIAGHASPSTTFASYVHLTDIELGLLLYHIDFMLQPEHSDVLGVPRRRKNELKSNPIAINDYFIKKIKSKPLAKPKIKNELINPMSVKPKKRKKYAFDEVRQVLDAYTQKGDYTHTELIDIFEIEKHVFDSWLSNAQYLRNHADFQTIHNKPRLFAPDSSHHLLPTLDRFAEDRDLMKKMTSKFRGLYKVDDKDIIHQFVLYTLKNSQYYKNHINFNDSDILNDYLKTLVNLVYKKDIRLKVYNYKQASSDNLKQWRPIIKRFVSSQIDFVDNSSTKGTEYQKKIRMELSLVSQTEDDRIEERSESSLLISAWTVRTLQIFCHYVFIMIGDRIVDKES</sequence>
<dbReference type="EMBL" id="AUSW01000022">
    <property type="protein sequence ID" value="ERL55777.1"/>
    <property type="molecule type" value="Genomic_DNA"/>
</dbReference>
<reference evidence="3 4" key="1">
    <citation type="journal article" date="2013" name="Genome Announc.">
        <title>Draft Genome Sequence of Psychrobacter aquaticus Strain CMS 56T, Isolated from a Cyanobacterial Mat Sample Collected from Water Bodies in the McMurdo Dry Valley Region of Antarctica.</title>
        <authorList>
            <person name="Reddy G.S."/>
            <person name="Ara S."/>
            <person name="Singh A."/>
            <person name="Kumar Pinnaka A."/>
            <person name="Shivaji S."/>
        </authorList>
    </citation>
    <scope>NUCLEOTIDE SEQUENCE [LARGE SCALE GENOMIC DNA]</scope>
    <source>
        <strain evidence="3 4">CMS 56</strain>
    </source>
</reference>
<evidence type="ECO:0000313" key="3">
    <source>
        <dbReference type="EMBL" id="ERL55777.1"/>
    </source>
</evidence>
<evidence type="ECO:0000256" key="1">
    <source>
        <dbReference type="ARBA" id="ARBA00023172"/>
    </source>
</evidence>
<keyword evidence="4" id="KW-1185">Reference proteome</keyword>
<accession>U4T3G8</accession>
<protein>
    <recommendedName>
        <fullName evidence="2">Tyr recombinase domain-containing protein</fullName>
    </recommendedName>
</protein>
<keyword evidence="1" id="KW-0233">DNA recombination</keyword>
<dbReference type="InterPro" id="IPR011010">
    <property type="entry name" value="DNA_brk_join_enz"/>
</dbReference>
<gene>
    <name evidence="3" type="ORF">M917_1299</name>
</gene>
<name>U4T3G8_9GAMM</name>
<dbReference type="GO" id="GO:0003677">
    <property type="term" value="F:DNA binding"/>
    <property type="evidence" value="ECO:0007669"/>
    <property type="project" value="InterPro"/>
</dbReference>
<dbReference type="RefSeq" id="WP_021813945.1">
    <property type="nucleotide sequence ID" value="NZ_AUSW01000022.1"/>
</dbReference>
<dbReference type="SUPFAM" id="SSF56349">
    <property type="entry name" value="DNA breaking-rejoining enzymes"/>
    <property type="match status" value="1"/>
</dbReference>
<dbReference type="PATRIC" id="fig|1354303.4.peg.1282"/>
<dbReference type="STRING" id="1354303.M917_1299"/>
<organism evidence="3 4">
    <name type="scientific">Psychrobacter aquaticus CMS 56</name>
    <dbReference type="NCBI Taxonomy" id="1354303"/>
    <lineage>
        <taxon>Bacteria</taxon>
        <taxon>Pseudomonadati</taxon>
        <taxon>Pseudomonadota</taxon>
        <taxon>Gammaproteobacteria</taxon>
        <taxon>Moraxellales</taxon>
        <taxon>Moraxellaceae</taxon>
        <taxon>Psychrobacter</taxon>
    </lineage>
</organism>
<dbReference type="InterPro" id="IPR013762">
    <property type="entry name" value="Integrase-like_cat_sf"/>
</dbReference>
<dbReference type="GO" id="GO:0006310">
    <property type="term" value="P:DNA recombination"/>
    <property type="evidence" value="ECO:0007669"/>
    <property type="project" value="UniProtKB-KW"/>
</dbReference>
<proteinExistence type="predicted"/>